<evidence type="ECO:0000313" key="2">
    <source>
        <dbReference type="Proteomes" id="UP001497516"/>
    </source>
</evidence>
<evidence type="ECO:0000313" key="1">
    <source>
        <dbReference type="EMBL" id="CAL1402904.1"/>
    </source>
</evidence>
<organism evidence="1 2">
    <name type="scientific">Linum trigynum</name>
    <dbReference type="NCBI Taxonomy" id="586398"/>
    <lineage>
        <taxon>Eukaryota</taxon>
        <taxon>Viridiplantae</taxon>
        <taxon>Streptophyta</taxon>
        <taxon>Embryophyta</taxon>
        <taxon>Tracheophyta</taxon>
        <taxon>Spermatophyta</taxon>
        <taxon>Magnoliopsida</taxon>
        <taxon>eudicotyledons</taxon>
        <taxon>Gunneridae</taxon>
        <taxon>Pentapetalae</taxon>
        <taxon>rosids</taxon>
        <taxon>fabids</taxon>
        <taxon>Malpighiales</taxon>
        <taxon>Linaceae</taxon>
        <taxon>Linum</taxon>
    </lineage>
</organism>
<sequence>MATRGDSYPLARTASERGLLASNLTAETRRRTRRHESPFKVLGLVLAKNDDQWGPRQPQLARPPILIGAQKKKEEVFFIHS</sequence>
<gene>
    <name evidence="1" type="ORF">LTRI10_LOCUS42870</name>
</gene>
<dbReference type="Proteomes" id="UP001497516">
    <property type="component" value="Chromosome 7"/>
</dbReference>
<accession>A0AAV2FX64</accession>
<dbReference type="AlphaFoldDB" id="A0AAV2FX64"/>
<keyword evidence="2" id="KW-1185">Reference proteome</keyword>
<reference evidence="1 2" key="1">
    <citation type="submission" date="2024-04" db="EMBL/GenBank/DDBJ databases">
        <authorList>
            <person name="Fracassetti M."/>
        </authorList>
    </citation>
    <scope>NUCLEOTIDE SEQUENCE [LARGE SCALE GENOMIC DNA]</scope>
</reference>
<protein>
    <submittedName>
        <fullName evidence="1">Uncharacterized protein</fullName>
    </submittedName>
</protein>
<proteinExistence type="predicted"/>
<dbReference type="EMBL" id="OZ034820">
    <property type="protein sequence ID" value="CAL1402904.1"/>
    <property type="molecule type" value="Genomic_DNA"/>
</dbReference>
<name>A0AAV2FX64_9ROSI</name>